<dbReference type="GO" id="GO:0005506">
    <property type="term" value="F:iron ion binding"/>
    <property type="evidence" value="ECO:0007669"/>
    <property type="project" value="InterPro"/>
</dbReference>
<dbReference type="InterPro" id="IPR001128">
    <property type="entry name" value="Cyt_P450"/>
</dbReference>
<name>A0A6L7GWX9_9ACTN</name>
<dbReference type="Pfam" id="PF00067">
    <property type="entry name" value="p450"/>
    <property type="match status" value="1"/>
</dbReference>
<dbReference type="PROSITE" id="PS00086">
    <property type="entry name" value="CYTOCHROME_P450"/>
    <property type="match status" value="1"/>
</dbReference>
<evidence type="ECO:0000313" key="9">
    <source>
        <dbReference type="Proteomes" id="UP000475545"/>
    </source>
</evidence>
<dbReference type="AlphaFoldDB" id="A0A6L7GWX9"/>
<dbReference type="GO" id="GO:0016705">
    <property type="term" value="F:oxidoreductase activity, acting on paired donors, with incorporation or reduction of molecular oxygen"/>
    <property type="evidence" value="ECO:0007669"/>
    <property type="project" value="InterPro"/>
</dbReference>
<protein>
    <submittedName>
        <fullName evidence="8">Cytochrome P450</fullName>
    </submittedName>
</protein>
<keyword evidence="3 7" id="KW-0479">Metal-binding</keyword>
<proteinExistence type="inferred from homology"/>
<accession>A0A6L7GWX9</accession>
<keyword evidence="4 7" id="KW-0560">Oxidoreductase</keyword>
<dbReference type="GO" id="GO:0004497">
    <property type="term" value="F:monooxygenase activity"/>
    <property type="evidence" value="ECO:0007669"/>
    <property type="project" value="UniProtKB-KW"/>
</dbReference>
<evidence type="ECO:0000256" key="6">
    <source>
        <dbReference type="ARBA" id="ARBA00023033"/>
    </source>
</evidence>
<dbReference type="InterPro" id="IPR017972">
    <property type="entry name" value="Cyt_P450_CS"/>
</dbReference>
<evidence type="ECO:0000256" key="1">
    <source>
        <dbReference type="ARBA" id="ARBA00010617"/>
    </source>
</evidence>
<comment type="similarity">
    <text evidence="1 7">Belongs to the cytochrome P450 family.</text>
</comment>
<keyword evidence="5 7" id="KW-0408">Iron</keyword>
<keyword evidence="9" id="KW-1185">Reference proteome</keyword>
<evidence type="ECO:0000256" key="2">
    <source>
        <dbReference type="ARBA" id="ARBA00022617"/>
    </source>
</evidence>
<evidence type="ECO:0000256" key="7">
    <source>
        <dbReference type="RuleBase" id="RU000461"/>
    </source>
</evidence>
<dbReference type="Proteomes" id="UP000475545">
    <property type="component" value="Unassembled WGS sequence"/>
</dbReference>
<dbReference type="GO" id="GO:0020037">
    <property type="term" value="F:heme binding"/>
    <property type="evidence" value="ECO:0007669"/>
    <property type="project" value="InterPro"/>
</dbReference>
<dbReference type="RefSeq" id="WP_160904628.1">
    <property type="nucleotide sequence ID" value="NZ_CP102850.1"/>
</dbReference>
<evidence type="ECO:0000256" key="4">
    <source>
        <dbReference type="ARBA" id="ARBA00023002"/>
    </source>
</evidence>
<dbReference type="SUPFAM" id="SSF48264">
    <property type="entry name" value="Cytochrome P450"/>
    <property type="match status" value="1"/>
</dbReference>
<comment type="caution">
    <text evidence="8">The sequence shown here is derived from an EMBL/GenBank/DDBJ whole genome shotgun (WGS) entry which is preliminary data.</text>
</comment>
<evidence type="ECO:0000256" key="3">
    <source>
        <dbReference type="ARBA" id="ARBA00022723"/>
    </source>
</evidence>
<sequence length="412" mass="46568">MTSTKPRCPVVGFDHNSTYHSEHPVESYRELREEHEVAWSEANGGYWILAGYEPVFEAARDDDTFTSRRTPHGGEGLSVVIPKTPMHDHIPIELDPPELMPYRKVVNKITAPAAVEKMMPMIQHYVTWFLDEVIETGKCDFASIIGVPSIVTIDWLGLDVDDWDRYSQAHRATLAYPQDSPEFLHAVNEELPVLTEMVKKRIAERKAEPKDDAISFLVHSEIDGRPITEEETFSIVELLISGGVGTTASLVGQSLMWLHQHHDVRQELIDDPSLIDHALEEFLRYFSPTQALARTVTHDTEFHGCPMREGDRVLLSWASANRDEAAGFDDPDDLDIHRWPNRHTAFGVGAHRCAGSHIGRAMAKELITQILERMPDYVVDEDNTVRYERQGVNVGFRSLPATFTPGERRGGE</sequence>
<keyword evidence="2 7" id="KW-0349">Heme</keyword>
<dbReference type="PANTHER" id="PTHR46696:SF6">
    <property type="entry name" value="P450, PUTATIVE (EUROFUNG)-RELATED"/>
    <property type="match status" value="1"/>
</dbReference>
<dbReference type="PANTHER" id="PTHR46696">
    <property type="entry name" value="P450, PUTATIVE (EUROFUNG)-RELATED"/>
    <property type="match status" value="1"/>
</dbReference>
<dbReference type="InterPro" id="IPR002397">
    <property type="entry name" value="Cyt_P450_B"/>
</dbReference>
<organism evidence="8 9">
    <name type="scientific">Gordonia mangrovi</name>
    <dbReference type="NCBI Taxonomy" id="2665643"/>
    <lineage>
        <taxon>Bacteria</taxon>
        <taxon>Bacillati</taxon>
        <taxon>Actinomycetota</taxon>
        <taxon>Actinomycetes</taxon>
        <taxon>Mycobacteriales</taxon>
        <taxon>Gordoniaceae</taxon>
        <taxon>Gordonia</taxon>
    </lineage>
</organism>
<reference evidence="8 9" key="1">
    <citation type="submission" date="2019-11" db="EMBL/GenBank/DDBJ databases">
        <title>Gordonia sp. nov., a novel actinobacterium isolated from mangrove soil in Hainan.</title>
        <authorList>
            <person name="Huang X."/>
            <person name="Xie Y."/>
            <person name="Chu X."/>
            <person name="Xiao K."/>
        </authorList>
    </citation>
    <scope>NUCLEOTIDE SEQUENCE [LARGE SCALE GENOMIC DNA]</scope>
    <source>
        <strain evidence="8 9">HNM0687</strain>
    </source>
</reference>
<dbReference type="PRINTS" id="PR00359">
    <property type="entry name" value="BP450"/>
</dbReference>
<evidence type="ECO:0000313" key="8">
    <source>
        <dbReference type="EMBL" id="MXP24430.1"/>
    </source>
</evidence>
<keyword evidence="6 7" id="KW-0503">Monooxygenase</keyword>
<dbReference type="Gene3D" id="1.10.630.10">
    <property type="entry name" value="Cytochrome P450"/>
    <property type="match status" value="1"/>
</dbReference>
<gene>
    <name evidence="8" type="ORF">GIY30_24215</name>
</gene>
<dbReference type="EMBL" id="WMBR01000014">
    <property type="protein sequence ID" value="MXP24430.1"/>
    <property type="molecule type" value="Genomic_DNA"/>
</dbReference>
<evidence type="ECO:0000256" key="5">
    <source>
        <dbReference type="ARBA" id="ARBA00023004"/>
    </source>
</evidence>
<dbReference type="InterPro" id="IPR036396">
    <property type="entry name" value="Cyt_P450_sf"/>
</dbReference>